<evidence type="ECO:0000313" key="9">
    <source>
        <dbReference type="EMBL" id="OLF06889.1"/>
    </source>
</evidence>
<evidence type="ECO:0000259" key="8">
    <source>
        <dbReference type="Pfam" id="PF08281"/>
    </source>
</evidence>
<dbReference type="Pfam" id="PF04542">
    <property type="entry name" value="Sigma70_r2"/>
    <property type="match status" value="1"/>
</dbReference>
<evidence type="ECO:0000313" key="10">
    <source>
        <dbReference type="Proteomes" id="UP000185596"/>
    </source>
</evidence>
<dbReference type="InterPro" id="IPR013324">
    <property type="entry name" value="RNA_pol_sigma_r3/r4-like"/>
</dbReference>
<dbReference type="SUPFAM" id="SSF88659">
    <property type="entry name" value="Sigma3 and sigma4 domains of RNA polymerase sigma factors"/>
    <property type="match status" value="1"/>
</dbReference>
<dbReference type="PROSITE" id="PS01063">
    <property type="entry name" value="SIGMA70_ECF"/>
    <property type="match status" value="1"/>
</dbReference>
<keyword evidence="2 6" id="KW-0805">Transcription regulation</keyword>
<feature type="domain" description="RNA polymerase sigma factor 70 region 4 type 2" evidence="8">
    <location>
        <begin position="127"/>
        <end position="178"/>
    </location>
</feature>
<comment type="similarity">
    <text evidence="1 6">Belongs to the sigma-70 factor family. ECF subfamily.</text>
</comment>
<evidence type="ECO:0000256" key="2">
    <source>
        <dbReference type="ARBA" id="ARBA00023015"/>
    </source>
</evidence>
<dbReference type="Proteomes" id="UP000185596">
    <property type="component" value="Unassembled WGS sequence"/>
</dbReference>
<dbReference type="Gene3D" id="1.10.10.10">
    <property type="entry name" value="Winged helix-like DNA-binding domain superfamily/Winged helix DNA-binding domain"/>
    <property type="match status" value="1"/>
</dbReference>
<dbReference type="InterPro" id="IPR014284">
    <property type="entry name" value="RNA_pol_sigma-70_dom"/>
</dbReference>
<dbReference type="InterPro" id="IPR039425">
    <property type="entry name" value="RNA_pol_sigma-70-like"/>
</dbReference>
<evidence type="ECO:0000256" key="3">
    <source>
        <dbReference type="ARBA" id="ARBA00023082"/>
    </source>
</evidence>
<evidence type="ECO:0000256" key="5">
    <source>
        <dbReference type="ARBA" id="ARBA00023163"/>
    </source>
</evidence>
<dbReference type="AlphaFoldDB" id="A0A1Q8BXR1"/>
<dbReference type="EMBL" id="MSIE01000113">
    <property type="protein sequence ID" value="OLF06889.1"/>
    <property type="molecule type" value="Genomic_DNA"/>
</dbReference>
<evidence type="ECO:0000259" key="7">
    <source>
        <dbReference type="Pfam" id="PF04542"/>
    </source>
</evidence>
<keyword evidence="3 6" id="KW-0731">Sigma factor</keyword>
<keyword evidence="4 6" id="KW-0238">DNA-binding</keyword>
<proteinExistence type="inferred from homology"/>
<dbReference type="GO" id="GO:0016987">
    <property type="term" value="F:sigma factor activity"/>
    <property type="evidence" value="ECO:0007669"/>
    <property type="project" value="UniProtKB-KW"/>
</dbReference>
<reference evidence="9 10" key="1">
    <citation type="submission" date="2016-12" db="EMBL/GenBank/DDBJ databases">
        <title>The draft genome sequence of Actinophytocola sp. 11-183.</title>
        <authorList>
            <person name="Wang W."/>
            <person name="Yuan L."/>
        </authorList>
    </citation>
    <scope>NUCLEOTIDE SEQUENCE [LARGE SCALE GENOMIC DNA]</scope>
    <source>
        <strain evidence="9 10">11-183</strain>
    </source>
</reference>
<accession>A0A1Q8BXR1</accession>
<dbReference type="InterPro" id="IPR000838">
    <property type="entry name" value="RNA_pol_sigma70_ECF_CS"/>
</dbReference>
<dbReference type="Pfam" id="PF08281">
    <property type="entry name" value="Sigma70_r4_2"/>
    <property type="match status" value="1"/>
</dbReference>
<dbReference type="CDD" id="cd06171">
    <property type="entry name" value="Sigma70_r4"/>
    <property type="match status" value="1"/>
</dbReference>
<evidence type="ECO:0000256" key="6">
    <source>
        <dbReference type="RuleBase" id="RU000716"/>
    </source>
</evidence>
<evidence type="ECO:0000256" key="4">
    <source>
        <dbReference type="ARBA" id="ARBA00023125"/>
    </source>
</evidence>
<organism evidence="9 10">
    <name type="scientific">Actinophytocola xanthii</name>
    <dbReference type="NCBI Taxonomy" id="1912961"/>
    <lineage>
        <taxon>Bacteria</taxon>
        <taxon>Bacillati</taxon>
        <taxon>Actinomycetota</taxon>
        <taxon>Actinomycetes</taxon>
        <taxon>Pseudonocardiales</taxon>
        <taxon>Pseudonocardiaceae</taxon>
    </lineage>
</organism>
<dbReference type="GO" id="GO:0006352">
    <property type="term" value="P:DNA-templated transcription initiation"/>
    <property type="evidence" value="ECO:0007669"/>
    <property type="project" value="InterPro"/>
</dbReference>
<dbReference type="GO" id="GO:0006950">
    <property type="term" value="P:response to stress"/>
    <property type="evidence" value="ECO:0007669"/>
    <property type="project" value="UniProtKB-ARBA"/>
</dbReference>
<dbReference type="SUPFAM" id="SSF88946">
    <property type="entry name" value="Sigma2 domain of RNA polymerase sigma factors"/>
    <property type="match status" value="1"/>
</dbReference>
<dbReference type="NCBIfam" id="TIGR02937">
    <property type="entry name" value="sigma70-ECF"/>
    <property type="match status" value="1"/>
</dbReference>
<gene>
    <name evidence="9" type="ORF">BU204_36145</name>
</gene>
<comment type="caution">
    <text evidence="9">The sequence shown here is derived from an EMBL/GenBank/DDBJ whole genome shotgun (WGS) entry which is preliminary data.</text>
</comment>
<feature type="domain" description="RNA polymerase sigma-70 region 2" evidence="7">
    <location>
        <begin position="26"/>
        <end position="94"/>
    </location>
</feature>
<dbReference type="STRING" id="1912961.BU204_36145"/>
<dbReference type="RefSeq" id="WP_075130304.1">
    <property type="nucleotide sequence ID" value="NZ_MSIE01000113.1"/>
</dbReference>
<dbReference type="PANTHER" id="PTHR43133">
    <property type="entry name" value="RNA POLYMERASE ECF-TYPE SIGMA FACTO"/>
    <property type="match status" value="1"/>
</dbReference>
<name>A0A1Q8BXR1_9PSEU</name>
<dbReference type="InterPro" id="IPR007627">
    <property type="entry name" value="RNA_pol_sigma70_r2"/>
</dbReference>
<evidence type="ECO:0000256" key="1">
    <source>
        <dbReference type="ARBA" id="ARBA00010641"/>
    </source>
</evidence>
<protein>
    <recommendedName>
        <fullName evidence="6">RNA polymerase sigma factor</fullName>
    </recommendedName>
</protein>
<dbReference type="OrthoDB" id="5518337at2"/>
<sequence>MKTDDPPDAELWARAVAGSGSDFGLLFDRHAKAVYNHCFRLCASWSQAEDLTQSTFLVAWRKRDSVVLEHDSARPWLLAVATNVVRNERRSVRRRLGLTARVAAERPTADHADDVVARIDDERSMARLLAAMRRLPHNQQEALALCVWSEVSYAEAAAVLGIAEASVRARVSKARARLARLLDKPIPLSPMPLEQS</sequence>
<dbReference type="Gene3D" id="1.10.1740.10">
    <property type="match status" value="1"/>
</dbReference>
<dbReference type="InterPro" id="IPR013249">
    <property type="entry name" value="RNA_pol_sigma70_r4_t2"/>
</dbReference>
<keyword evidence="5 6" id="KW-0804">Transcription</keyword>
<dbReference type="PANTHER" id="PTHR43133:SF25">
    <property type="entry name" value="RNA POLYMERASE SIGMA FACTOR RFAY-RELATED"/>
    <property type="match status" value="1"/>
</dbReference>
<keyword evidence="10" id="KW-1185">Reference proteome</keyword>
<dbReference type="InterPro" id="IPR013325">
    <property type="entry name" value="RNA_pol_sigma_r2"/>
</dbReference>
<dbReference type="InterPro" id="IPR036388">
    <property type="entry name" value="WH-like_DNA-bd_sf"/>
</dbReference>
<dbReference type="GO" id="GO:0003677">
    <property type="term" value="F:DNA binding"/>
    <property type="evidence" value="ECO:0007669"/>
    <property type="project" value="UniProtKB-KW"/>
</dbReference>